<feature type="domain" description="SPOR" evidence="2">
    <location>
        <begin position="161"/>
        <end position="240"/>
    </location>
</feature>
<dbReference type="Gene3D" id="3.30.70.1070">
    <property type="entry name" value="Sporulation related repeat"/>
    <property type="match status" value="1"/>
</dbReference>
<proteinExistence type="predicted"/>
<dbReference type="Proteomes" id="UP000283255">
    <property type="component" value="Unassembled WGS sequence"/>
</dbReference>
<dbReference type="SUPFAM" id="SSF110997">
    <property type="entry name" value="Sporulation related repeat"/>
    <property type="match status" value="1"/>
</dbReference>
<protein>
    <submittedName>
        <fullName evidence="3">Cell division protein DedD</fullName>
    </submittedName>
</protein>
<accession>A0A418YES9</accession>
<organism evidence="3 4">
    <name type="scientific">Motilimonas pumila</name>
    <dbReference type="NCBI Taxonomy" id="2303987"/>
    <lineage>
        <taxon>Bacteria</taxon>
        <taxon>Pseudomonadati</taxon>
        <taxon>Pseudomonadota</taxon>
        <taxon>Gammaproteobacteria</taxon>
        <taxon>Alteromonadales</taxon>
        <taxon>Alteromonadales genera incertae sedis</taxon>
        <taxon>Motilimonas</taxon>
    </lineage>
</organism>
<feature type="region of interest" description="Disordered" evidence="1">
    <location>
        <begin position="113"/>
        <end position="158"/>
    </location>
</feature>
<keyword evidence="3" id="KW-0131">Cell cycle</keyword>
<dbReference type="PANTHER" id="PTHR38687">
    <property type="entry name" value="CELL DIVISION PROTEIN DEDD-RELATED"/>
    <property type="match status" value="1"/>
</dbReference>
<dbReference type="OrthoDB" id="7069135at2"/>
<name>A0A418YES9_9GAMM</name>
<evidence type="ECO:0000313" key="3">
    <source>
        <dbReference type="EMBL" id="RJG47696.1"/>
    </source>
</evidence>
<dbReference type="InterPro" id="IPR007730">
    <property type="entry name" value="SPOR-like_dom"/>
</dbReference>
<dbReference type="GO" id="GO:0030428">
    <property type="term" value="C:cell septum"/>
    <property type="evidence" value="ECO:0007669"/>
    <property type="project" value="TreeGrafter"/>
</dbReference>
<dbReference type="NCBIfam" id="NF008641">
    <property type="entry name" value="PRK11633.1"/>
    <property type="match status" value="1"/>
</dbReference>
<keyword evidence="3" id="KW-0132">Cell division</keyword>
<dbReference type="InterPro" id="IPR036680">
    <property type="entry name" value="SPOR-like_sf"/>
</dbReference>
<evidence type="ECO:0000256" key="1">
    <source>
        <dbReference type="SAM" id="MobiDB-lite"/>
    </source>
</evidence>
<reference evidence="3 4" key="2">
    <citation type="submission" date="2019-01" db="EMBL/GenBank/DDBJ databases">
        <title>Motilimonas pumilus sp. nov., isolated from the gut of sea cucumber (Apostichopus japonicus).</title>
        <authorList>
            <person name="Wang F.-Q."/>
            <person name="Ren L.-H."/>
            <person name="Lin Y.-W."/>
            <person name="Sun G.-H."/>
            <person name="Du Z.-J."/>
            <person name="Zhao J.-X."/>
            <person name="Liu X.-J."/>
            <person name="Liu L.-J."/>
        </authorList>
    </citation>
    <scope>NUCLEOTIDE SEQUENCE [LARGE SCALE GENOMIC DNA]</scope>
    <source>
        <strain evidence="3 4">PLHSC7-2</strain>
    </source>
</reference>
<comment type="caution">
    <text evidence="3">The sequence shown here is derived from an EMBL/GenBank/DDBJ whole genome shotgun (WGS) entry which is preliminary data.</text>
</comment>
<evidence type="ECO:0000259" key="2">
    <source>
        <dbReference type="PROSITE" id="PS51724"/>
    </source>
</evidence>
<feature type="compositionally biased region" description="Low complexity" evidence="1">
    <location>
        <begin position="128"/>
        <end position="143"/>
    </location>
</feature>
<dbReference type="PROSITE" id="PS51724">
    <property type="entry name" value="SPOR"/>
    <property type="match status" value="1"/>
</dbReference>
<dbReference type="InterPro" id="IPR052521">
    <property type="entry name" value="Cell_div_SPOR-domain"/>
</dbReference>
<dbReference type="GO" id="GO:0032153">
    <property type="term" value="C:cell division site"/>
    <property type="evidence" value="ECO:0007669"/>
    <property type="project" value="TreeGrafter"/>
</dbReference>
<dbReference type="AlphaFoldDB" id="A0A418YES9"/>
<dbReference type="PANTHER" id="PTHR38687:SF1">
    <property type="entry name" value="CELL DIVISION PROTEIN DEDD"/>
    <property type="match status" value="1"/>
</dbReference>
<evidence type="ECO:0000313" key="4">
    <source>
        <dbReference type="Proteomes" id="UP000283255"/>
    </source>
</evidence>
<feature type="compositionally biased region" description="Pro residues" evidence="1">
    <location>
        <begin position="117"/>
        <end position="127"/>
    </location>
</feature>
<dbReference type="GO" id="GO:0042834">
    <property type="term" value="F:peptidoglycan binding"/>
    <property type="evidence" value="ECO:0007669"/>
    <property type="project" value="InterPro"/>
</dbReference>
<keyword evidence="4" id="KW-1185">Reference proteome</keyword>
<dbReference type="GO" id="GO:0032506">
    <property type="term" value="P:cytokinetic process"/>
    <property type="evidence" value="ECO:0007669"/>
    <property type="project" value="TreeGrafter"/>
</dbReference>
<dbReference type="RefSeq" id="WP_119910580.1">
    <property type="nucleotide sequence ID" value="NZ_QZCH01000011.1"/>
</dbReference>
<sequence>MASQFQNRLVGTIIVVASAVLFLPSLLDGQKEEYRDEFVAIPIQPEQPTPKPKQPLSTETTLVASNEEFNLEQLPEAVVVAQTGAKGDIEIVEVEEVTVLPELKQLDQTKVVKRPKPTPATPKPTPKVKPQATPAPKAVVKVTPKPKPKPTVKPKSNPAPDFKGAAWVVQLGAFRNAGNVNALVKKLKKAGYTVHTVPATVTQDVINKVYVGPDVSAQKLEKSLPKLKQLTGLQGKVVPYSPLR</sequence>
<gene>
    <name evidence="3" type="primary">dedD</name>
    <name evidence="3" type="ORF">D1Z90_09845</name>
</gene>
<dbReference type="EMBL" id="QZCH01000011">
    <property type="protein sequence ID" value="RJG47696.1"/>
    <property type="molecule type" value="Genomic_DNA"/>
</dbReference>
<reference evidence="3 4" key="1">
    <citation type="submission" date="2018-09" db="EMBL/GenBank/DDBJ databases">
        <authorList>
            <person name="Wang F."/>
        </authorList>
    </citation>
    <scope>NUCLEOTIDE SEQUENCE [LARGE SCALE GENOMIC DNA]</scope>
    <source>
        <strain evidence="3 4">PLHSC7-2</strain>
    </source>
</reference>
<dbReference type="Pfam" id="PF05036">
    <property type="entry name" value="SPOR"/>
    <property type="match status" value="1"/>
</dbReference>